<gene>
    <name evidence="2" type="ORF">ABNN70_11780</name>
</gene>
<keyword evidence="1" id="KW-0472">Membrane</keyword>
<dbReference type="RefSeq" id="WP_353947897.1">
    <property type="nucleotide sequence ID" value="NZ_CP159510.1"/>
</dbReference>
<proteinExistence type="predicted"/>
<name>A0AAU8IDP2_9BACL</name>
<dbReference type="AlphaFoldDB" id="A0AAU8IDP2"/>
<keyword evidence="1" id="KW-0812">Transmembrane</keyword>
<reference evidence="2" key="1">
    <citation type="submission" date="2024-06" db="EMBL/GenBank/DDBJ databases">
        <authorList>
            <person name="Fan A."/>
            <person name="Zhang F.Y."/>
            <person name="Zhang L."/>
        </authorList>
    </citation>
    <scope>NUCLEOTIDE SEQUENCE</scope>
    <source>
        <strain evidence="2">Y61</strain>
    </source>
</reference>
<feature type="transmembrane region" description="Helical" evidence="1">
    <location>
        <begin position="12"/>
        <end position="32"/>
    </location>
</feature>
<accession>A0AAU8IDP2</accession>
<protein>
    <submittedName>
        <fullName evidence="2">DUF4227 family protein</fullName>
    </submittedName>
</protein>
<evidence type="ECO:0000313" key="2">
    <source>
        <dbReference type="EMBL" id="XCJ16346.1"/>
    </source>
</evidence>
<keyword evidence="1" id="KW-1133">Transmembrane helix</keyword>
<dbReference type="Pfam" id="PF14004">
    <property type="entry name" value="DUF4227"/>
    <property type="match status" value="1"/>
</dbReference>
<dbReference type="EMBL" id="CP159510">
    <property type="protein sequence ID" value="XCJ16346.1"/>
    <property type="molecule type" value="Genomic_DNA"/>
</dbReference>
<dbReference type="InterPro" id="IPR025321">
    <property type="entry name" value="DUF4227"/>
</dbReference>
<sequence>MRTRLKLIYDASRLFLLFTLLTTVFYFGMSWIDRYQNHLHRYDEPGSGAVDVAAGRAGESVAYLPTFHADDPINRILYFLREGE</sequence>
<organism evidence="2">
    <name type="scientific">Sporolactobacillus sp. Y61</name>
    <dbReference type="NCBI Taxonomy" id="3160863"/>
    <lineage>
        <taxon>Bacteria</taxon>
        <taxon>Bacillati</taxon>
        <taxon>Bacillota</taxon>
        <taxon>Bacilli</taxon>
        <taxon>Bacillales</taxon>
        <taxon>Sporolactobacillaceae</taxon>
        <taxon>Sporolactobacillus</taxon>
    </lineage>
</organism>
<evidence type="ECO:0000256" key="1">
    <source>
        <dbReference type="SAM" id="Phobius"/>
    </source>
</evidence>